<keyword evidence="2" id="KW-1003">Cell membrane</keyword>
<dbReference type="InterPro" id="IPR017039">
    <property type="entry name" value="Virul_fac_BrkB"/>
</dbReference>
<evidence type="ECO:0000313" key="8">
    <source>
        <dbReference type="EMBL" id="MBI5131587.1"/>
    </source>
</evidence>
<dbReference type="PIRSF" id="PIRSF035875">
    <property type="entry name" value="RNase_BN"/>
    <property type="match status" value="1"/>
</dbReference>
<evidence type="ECO:0000313" key="9">
    <source>
        <dbReference type="Proteomes" id="UP000782519"/>
    </source>
</evidence>
<reference evidence="8" key="1">
    <citation type="submission" date="2020-07" db="EMBL/GenBank/DDBJ databases">
        <title>Huge and variable diversity of episymbiotic CPR bacteria and DPANN archaea in groundwater ecosystems.</title>
        <authorList>
            <person name="He C.Y."/>
            <person name="Keren R."/>
            <person name="Whittaker M."/>
            <person name="Farag I.F."/>
            <person name="Doudna J."/>
            <person name="Cate J.H.D."/>
            <person name="Banfield J.F."/>
        </authorList>
    </citation>
    <scope>NUCLEOTIDE SEQUENCE</scope>
    <source>
        <strain evidence="8">NC_groundwater_1818_Pr3_B-0.1um_66_35</strain>
    </source>
</reference>
<feature type="transmembrane region" description="Helical" evidence="7">
    <location>
        <begin position="294"/>
        <end position="316"/>
    </location>
</feature>
<keyword evidence="3 7" id="KW-0812">Transmembrane</keyword>
<evidence type="ECO:0000256" key="7">
    <source>
        <dbReference type="SAM" id="Phobius"/>
    </source>
</evidence>
<evidence type="ECO:0000256" key="6">
    <source>
        <dbReference type="SAM" id="MobiDB-lite"/>
    </source>
</evidence>
<feature type="transmembrane region" description="Helical" evidence="7">
    <location>
        <begin position="81"/>
        <end position="103"/>
    </location>
</feature>
<evidence type="ECO:0000256" key="3">
    <source>
        <dbReference type="ARBA" id="ARBA00022692"/>
    </source>
</evidence>
<feature type="transmembrane region" description="Helical" evidence="7">
    <location>
        <begin position="186"/>
        <end position="208"/>
    </location>
</feature>
<dbReference type="Proteomes" id="UP000782519">
    <property type="component" value="Unassembled WGS sequence"/>
</dbReference>
<dbReference type="NCBIfam" id="TIGR00765">
    <property type="entry name" value="yihY_not_rbn"/>
    <property type="match status" value="1"/>
</dbReference>
<evidence type="ECO:0000256" key="5">
    <source>
        <dbReference type="ARBA" id="ARBA00023136"/>
    </source>
</evidence>
<feature type="region of interest" description="Disordered" evidence="6">
    <location>
        <begin position="23"/>
        <end position="52"/>
    </location>
</feature>
<evidence type="ECO:0000256" key="4">
    <source>
        <dbReference type="ARBA" id="ARBA00022989"/>
    </source>
</evidence>
<comment type="subcellular location">
    <subcellularLocation>
        <location evidence="1">Cell membrane</location>
        <topology evidence="1">Multi-pass membrane protein</topology>
    </subcellularLocation>
</comment>
<accession>A0A933VX10</accession>
<feature type="transmembrane region" description="Helical" evidence="7">
    <location>
        <begin position="228"/>
        <end position="246"/>
    </location>
</feature>
<dbReference type="PANTHER" id="PTHR30213:SF0">
    <property type="entry name" value="UPF0761 MEMBRANE PROTEIN YIHY"/>
    <property type="match status" value="1"/>
</dbReference>
<dbReference type="AlphaFoldDB" id="A0A933VX10"/>
<feature type="region of interest" description="Disordered" evidence="6">
    <location>
        <begin position="325"/>
        <end position="353"/>
    </location>
</feature>
<keyword evidence="4 7" id="KW-1133">Transmembrane helix</keyword>
<dbReference type="PANTHER" id="PTHR30213">
    <property type="entry name" value="INNER MEMBRANE PROTEIN YHJD"/>
    <property type="match status" value="1"/>
</dbReference>
<evidence type="ECO:0000256" key="1">
    <source>
        <dbReference type="ARBA" id="ARBA00004651"/>
    </source>
</evidence>
<keyword evidence="5 7" id="KW-0472">Membrane</keyword>
<dbReference type="EMBL" id="JACRJB010000053">
    <property type="protein sequence ID" value="MBI5131587.1"/>
    <property type="molecule type" value="Genomic_DNA"/>
</dbReference>
<evidence type="ECO:0000256" key="2">
    <source>
        <dbReference type="ARBA" id="ARBA00022475"/>
    </source>
</evidence>
<feature type="transmembrane region" description="Helical" evidence="7">
    <location>
        <begin position="258"/>
        <end position="282"/>
    </location>
</feature>
<proteinExistence type="predicted"/>
<dbReference type="Pfam" id="PF03631">
    <property type="entry name" value="Virul_fac_BrkB"/>
    <property type="match status" value="1"/>
</dbReference>
<protein>
    <submittedName>
        <fullName evidence="8">YihY/virulence factor BrkB family protein</fullName>
    </submittedName>
</protein>
<gene>
    <name evidence="8" type="ORF">HZA66_19280</name>
</gene>
<comment type="caution">
    <text evidence="8">The sequence shown here is derived from an EMBL/GenBank/DDBJ whole genome shotgun (WGS) entry which is preliminary data.</text>
</comment>
<dbReference type="GO" id="GO:0005886">
    <property type="term" value="C:plasma membrane"/>
    <property type="evidence" value="ECO:0007669"/>
    <property type="project" value="UniProtKB-SubCell"/>
</dbReference>
<sequence length="353" mass="37024">MLPLAFLAFAAVVAFSLPEGGYKAPDDARTSSKSTGGGGEPGHGRQADSPTEIPARGWKDVLLRTGEQIGQDRLLAVAAGVVFYGLLALFPAITALVSSYALFADPQTINEHLSFISNVLPSGTFSIVQDQVGRVLAKGETKLGFAFGVSLLLAVWSANGGMKAIIDALNVVYDEEEKRGFFKLNAVSLAFTLGGLCAILASIGLVIAAPIALSTIGMGPVADAALQYGRWPALALMVMLGLAVLYRFAPSRKTPKWAWISVGSALATFTWIAGSVALSYYLENYAGYDATYGSLGAAIGLMMWMWMSTIVVLFGAELNSELEHQTAKDSTDGSGKPMGARGAQVADTVGAIR</sequence>
<name>A0A933VX10_RHOPL</name>
<organism evidence="8 9">
    <name type="scientific">Rhodopseudomonas palustris</name>
    <dbReference type="NCBI Taxonomy" id="1076"/>
    <lineage>
        <taxon>Bacteria</taxon>
        <taxon>Pseudomonadati</taxon>
        <taxon>Pseudomonadota</taxon>
        <taxon>Alphaproteobacteria</taxon>
        <taxon>Hyphomicrobiales</taxon>
        <taxon>Nitrobacteraceae</taxon>
        <taxon>Rhodopseudomonas</taxon>
    </lineage>
</organism>